<keyword evidence="5 7" id="KW-0067">ATP-binding</keyword>
<sequence length="1032" mass="110557">MARLFLHPVHLEATGDPEPLFGLGKKLPETDGQSPTPVPLGARLAAQAALNFAQALDDEVSEQSEAEAPYRLSLGLDDHFLHITNVQRIFCTNDKHGVPGSVADLRVKLVQAEVACCSASAMRHVIAMVPFVRPEQEAPQDESTSGPVVWLFTMRCQQELLYSMMDTFALLGAVRTGLEEAFTISPKELGSGGCATVYLAHTRALFGGRRVPAAIKLAREAGSKADKALMREMPLVLAAQGHSNVVRFLGLFRASDSLVPDVLQWALALEYYSGGDLQELVATHGPQSEGVAVGLMTGVLSAIAHIHARGVVHRDIKSENILLGHGGCPVLTDFGVAAFLNDEEAMATRCGSVGYVAPEVLKADRKYDAKVDVFGAGVTLYFIFSGSLPFSGSDIAQALRRNLRCKISLESVPQFRQVDMWAKNFMLLLLQASPEDRPTAEAASQHTWLRDNQSKIEGAPMKRGASLDSQALRLDADSEVDRASFGSRTSQPPRKPPGKPSFQRQYGQPGQAPSSPRPDLARREDFASAGRNIELQGTDPAGPSRDTFKYRFRLLRGGMTSGAQPAGVEAEEEMRQSIQSRGWESFGCFSSFASGMNSPRHSLRTTSNSSRDHSLGAGGLRQSFDRSTSATVCEQTQSSEGGGMTPGASFISRISFGSGRHTVKALDSERPSINSLRGMRKAATNAGGFETPGRKSSKGGTSTSAPADEFEGNRYEAGVSSPGSTYITEWNSSQADRSGTSPCAGKGRIYNLRMWAAGRREPHNTDSSVSAGLQVFQPDSDPHGDALFADCVENTSGGMASMDWPGAVPKSPGKRDPDTAHHLWSGRLEEPTRTVESQRCVDNPRVQQFRSGGLTTAMAAAAACATHRSNHNNAEMTGGPSDTTSNCSTKTVPYKSYRRTAKQHSVSSSAATSAYSQIDDDHDACQAFLAPADEDTNNRGGSWLGNRKRSKGTQDRASVQGVLPTPQTNARAAAAAHTVAACVEPPTPKARAAREAAPKEDVDYPSERASERSRSLGFRGRLGSLVKGTLGR</sequence>
<proteinExistence type="predicted"/>
<feature type="compositionally biased region" description="Low complexity" evidence="9">
    <location>
        <begin position="1015"/>
        <end position="1025"/>
    </location>
</feature>
<feature type="active site" description="Proton acceptor" evidence="6">
    <location>
        <position position="315"/>
    </location>
</feature>
<feature type="region of interest" description="Disordered" evidence="9">
    <location>
        <begin position="596"/>
        <end position="652"/>
    </location>
</feature>
<keyword evidence="1" id="KW-0723">Serine/threonine-protein kinase</keyword>
<feature type="region of interest" description="Disordered" evidence="9">
    <location>
        <begin position="684"/>
        <end position="721"/>
    </location>
</feature>
<evidence type="ECO:0000256" key="6">
    <source>
        <dbReference type="PIRSR" id="PIRSR630616-1"/>
    </source>
</evidence>
<feature type="binding site" evidence="7">
    <location>
        <position position="216"/>
    </location>
    <ligand>
        <name>ATP</name>
        <dbReference type="ChEBI" id="CHEBI:30616"/>
    </ligand>
</feature>
<gene>
    <name evidence="11" type="ORF">BRAN1462_LOCUS38321</name>
</gene>
<organism evidence="11">
    <name type="scientific">Zooxanthella nutricula</name>
    <dbReference type="NCBI Taxonomy" id="1333877"/>
    <lineage>
        <taxon>Eukaryota</taxon>
        <taxon>Sar</taxon>
        <taxon>Alveolata</taxon>
        <taxon>Dinophyceae</taxon>
        <taxon>Peridiniales</taxon>
        <taxon>Peridiniales incertae sedis</taxon>
        <taxon>Zooxanthella</taxon>
    </lineage>
</organism>
<dbReference type="InterPro" id="IPR000719">
    <property type="entry name" value="Prot_kinase_dom"/>
</dbReference>
<dbReference type="PROSITE" id="PS50011">
    <property type="entry name" value="PROTEIN_KINASE_DOM"/>
    <property type="match status" value="1"/>
</dbReference>
<feature type="compositionally biased region" description="Polar residues" evidence="9">
    <location>
        <begin position="625"/>
        <end position="639"/>
    </location>
</feature>
<dbReference type="AlphaFoldDB" id="A0A6V0I2Q5"/>
<evidence type="ECO:0000259" key="10">
    <source>
        <dbReference type="PROSITE" id="PS50011"/>
    </source>
</evidence>
<dbReference type="SUPFAM" id="SSF56112">
    <property type="entry name" value="Protein kinase-like (PK-like)"/>
    <property type="match status" value="1"/>
</dbReference>
<feature type="compositionally biased region" description="Polar residues" evidence="9">
    <location>
        <begin position="596"/>
        <end position="609"/>
    </location>
</feature>
<dbReference type="InterPro" id="IPR008271">
    <property type="entry name" value="Ser/Thr_kinase_AS"/>
</dbReference>
<evidence type="ECO:0000313" key="11">
    <source>
        <dbReference type="EMBL" id="CAD9602143.1"/>
    </source>
</evidence>
<feature type="cross-link" description="Glycyl lysine isopeptide (Lys-Gly) (interchain with G-Cter in SUMO2)" evidence="8">
    <location>
        <position position="317"/>
    </location>
</feature>
<dbReference type="GO" id="GO:0005524">
    <property type="term" value="F:ATP binding"/>
    <property type="evidence" value="ECO:0007669"/>
    <property type="project" value="UniProtKB-KW"/>
</dbReference>
<dbReference type="InterPro" id="IPR030616">
    <property type="entry name" value="Aur-like"/>
</dbReference>
<evidence type="ECO:0000256" key="9">
    <source>
        <dbReference type="SAM" id="MobiDB-lite"/>
    </source>
</evidence>
<evidence type="ECO:0000256" key="4">
    <source>
        <dbReference type="ARBA" id="ARBA00022777"/>
    </source>
</evidence>
<feature type="domain" description="Protein kinase" evidence="10">
    <location>
        <begin position="183"/>
        <end position="449"/>
    </location>
</feature>
<dbReference type="SMART" id="SM00220">
    <property type="entry name" value="S_TKc"/>
    <property type="match status" value="1"/>
</dbReference>
<dbReference type="GO" id="GO:0004674">
    <property type="term" value="F:protein serine/threonine kinase activity"/>
    <property type="evidence" value="ECO:0007669"/>
    <property type="project" value="UniProtKB-KW"/>
</dbReference>
<feature type="region of interest" description="Disordered" evidence="9">
    <location>
        <begin position="479"/>
        <end position="521"/>
    </location>
</feature>
<dbReference type="PROSITE" id="PS00108">
    <property type="entry name" value="PROTEIN_KINASE_ST"/>
    <property type="match status" value="1"/>
</dbReference>
<evidence type="ECO:0000256" key="8">
    <source>
        <dbReference type="PIRSR" id="PIRSR630616-3"/>
    </source>
</evidence>
<dbReference type="Pfam" id="PF00069">
    <property type="entry name" value="Pkinase"/>
    <property type="match status" value="1"/>
</dbReference>
<feature type="binding site" evidence="7">
    <location>
        <position position="333"/>
    </location>
    <ligand>
        <name>ATP</name>
        <dbReference type="ChEBI" id="CHEBI:30616"/>
    </ligand>
</feature>
<evidence type="ECO:0000256" key="7">
    <source>
        <dbReference type="PIRSR" id="PIRSR630616-2"/>
    </source>
</evidence>
<accession>A0A6V0I2Q5</accession>
<evidence type="ECO:0000256" key="2">
    <source>
        <dbReference type="ARBA" id="ARBA00022679"/>
    </source>
</evidence>
<dbReference type="EMBL" id="HBGW01060191">
    <property type="protein sequence ID" value="CAD9602143.1"/>
    <property type="molecule type" value="Transcribed_RNA"/>
</dbReference>
<reference evidence="11" key="1">
    <citation type="submission" date="2021-01" db="EMBL/GenBank/DDBJ databases">
        <authorList>
            <person name="Corre E."/>
            <person name="Pelletier E."/>
            <person name="Niang G."/>
            <person name="Scheremetjew M."/>
            <person name="Finn R."/>
            <person name="Kale V."/>
            <person name="Holt S."/>
            <person name="Cochrane G."/>
            <person name="Meng A."/>
            <person name="Brown T."/>
            <person name="Cohen L."/>
        </authorList>
    </citation>
    <scope>NUCLEOTIDE SEQUENCE</scope>
    <source>
        <strain evidence="11">RCC3387</strain>
    </source>
</reference>
<evidence type="ECO:0000256" key="3">
    <source>
        <dbReference type="ARBA" id="ARBA00022741"/>
    </source>
</evidence>
<dbReference type="PANTHER" id="PTHR24350">
    <property type="entry name" value="SERINE/THREONINE-PROTEIN KINASE IAL-RELATED"/>
    <property type="match status" value="1"/>
</dbReference>
<feature type="compositionally biased region" description="Polar residues" evidence="9">
    <location>
        <begin position="502"/>
        <end position="514"/>
    </location>
</feature>
<protein>
    <recommendedName>
        <fullName evidence="10">Protein kinase domain-containing protein</fullName>
    </recommendedName>
</protein>
<keyword evidence="4" id="KW-0418">Kinase</keyword>
<dbReference type="InterPro" id="IPR011009">
    <property type="entry name" value="Kinase-like_dom_sf"/>
</dbReference>
<evidence type="ECO:0000256" key="5">
    <source>
        <dbReference type="ARBA" id="ARBA00022840"/>
    </source>
</evidence>
<dbReference type="Gene3D" id="1.10.510.10">
    <property type="entry name" value="Transferase(Phosphotransferase) domain 1"/>
    <property type="match status" value="1"/>
</dbReference>
<name>A0A6V0I2Q5_9DINO</name>
<keyword evidence="3 7" id="KW-0547">Nucleotide-binding</keyword>
<feature type="compositionally biased region" description="Basic and acidic residues" evidence="9">
    <location>
        <begin position="992"/>
        <end position="1014"/>
    </location>
</feature>
<feature type="region of interest" description="Disordered" evidence="9">
    <location>
        <begin position="986"/>
        <end position="1032"/>
    </location>
</feature>
<feature type="region of interest" description="Disordered" evidence="9">
    <location>
        <begin position="931"/>
        <end position="959"/>
    </location>
</feature>
<feature type="binding site" evidence="7">
    <location>
        <begin position="319"/>
        <end position="320"/>
    </location>
    <ligand>
        <name>ATP</name>
        <dbReference type="ChEBI" id="CHEBI:30616"/>
    </ligand>
</feature>
<keyword evidence="2" id="KW-0808">Transferase</keyword>
<evidence type="ECO:0000256" key="1">
    <source>
        <dbReference type="ARBA" id="ARBA00022527"/>
    </source>
</evidence>
<feature type="region of interest" description="Disordered" evidence="9">
    <location>
        <begin position="439"/>
        <end position="467"/>
    </location>
</feature>